<evidence type="ECO:0000313" key="1">
    <source>
        <dbReference type="EMBL" id="KAL2065796.1"/>
    </source>
</evidence>
<name>A0ABR4C8E1_9HELO</name>
<organism evidence="1 2">
    <name type="scientific">Oculimacula yallundae</name>
    <dbReference type="NCBI Taxonomy" id="86028"/>
    <lineage>
        <taxon>Eukaryota</taxon>
        <taxon>Fungi</taxon>
        <taxon>Dikarya</taxon>
        <taxon>Ascomycota</taxon>
        <taxon>Pezizomycotina</taxon>
        <taxon>Leotiomycetes</taxon>
        <taxon>Helotiales</taxon>
        <taxon>Ploettnerulaceae</taxon>
        <taxon>Oculimacula</taxon>
    </lineage>
</organism>
<dbReference type="Proteomes" id="UP001595075">
    <property type="component" value="Unassembled WGS sequence"/>
</dbReference>
<dbReference type="EMBL" id="JAZHXI010000012">
    <property type="protein sequence ID" value="KAL2065796.1"/>
    <property type="molecule type" value="Genomic_DNA"/>
</dbReference>
<evidence type="ECO:0000313" key="2">
    <source>
        <dbReference type="Proteomes" id="UP001595075"/>
    </source>
</evidence>
<gene>
    <name evidence="1" type="ORF">VTL71DRAFT_3466</name>
</gene>
<comment type="caution">
    <text evidence="1">The sequence shown here is derived from an EMBL/GenBank/DDBJ whole genome shotgun (WGS) entry which is preliminary data.</text>
</comment>
<protein>
    <submittedName>
        <fullName evidence="1">Uncharacterized protein</fullName>
    </submittedName>
</protein>
<proteinExistence type="predicted"/>
<accession>A0ABR4C8E1</accession>
<reference evidence="1 2" key="1">
    <citation type="journal article" date="2024" name="Commun. Biol.">
        <title>Comparative genomic analysis of thermophilic fungi reveals convergent evolutionary adaptations and gene losses.</title>
        <authorList>
            <person name="Steindorff A.S."/>
            <person name="Aguilar-Pontes M.V."/>
            <person name="Robinson A.J."/>
            <person name="Andreopoulos B."/>
            <person name="LaButti K."/>
            <person name="Kuo A."/>
            <person name="Mondo S."/>
            <person name="Riley R."/>
            <person name="Otillar R."/>
            <person name="Haridas S."/>
            <person name="Lipzen A."/>
            <person name="Grimwood J."/>
            <person name="Schmutz J."/>
            <person name="Clum A."/>
            <person name="Reid I.D."/>
            <person name="Moisan M.C."/>
            <person name="Butler G."/>
            <person name="Nguyen T.T.M."/>
            <person name="Dewar K."/>
            <person name="Conant G."/>
            <person name="Drula E."/>
            <person name="Henrissat B."/>
            <person name="Hansel C."/>
            <person name="Singer S."/>
            <person name="Hutchinson M.I."/>
            <person name="de Vries R.P."/>
            <person name="Natvig D.O."/>
            <person name="Powell A.J."/>
            <person name="Tsang A."/>
            <person name="Grigoriev I.V."/>
        </authorList>
    </citation>
    <scope>NUCLEOTIDE SEQUENCE [LARGE SCALE GENOMIC DNA]</scope>
    <source>
        <strain evidence="1 2">CBS 494.80</strain>
    </source>
</reference>
<keyword evidence="2" id="KW-1185">Reference proteome</keyword>
<sequence length="88" mass="10174">MLVFTYHYTIRLFGASPSFRRSFESSLLTPPSKTYEPTACLDAEPLESPKDIRCLHYTCKHHFSLQRKGNIHSMRKRRITNATALTSI</sequence>